<dbReference type="Pfam" id="PF01569">
    <property type="entry name" value="PAP2"/>
    <property type="match status" value="1"/>
</dbReference>
<evidence type="ECO:0000256" key="3">
    <source>
        <dbReference type="ARBA" id="ARBA00022692"/>
    </source>
</evidence>
<feature type="transmembrane region" description="Helical" evidence="8">
    <location>
        <begin position="179"/>
        <end position="197"/>
    </location>
</feature>
<evidence type="ECO:0000256" key="8">
    <source>
        <dbReference type="SAM" id="Phobius"/>
    </source>
</evidence>
<feature type="transmembrane region" description="Helical" evidence="8">
    <location>
        <begin position="42"/>
        <end position="70"/>
    </location>
</feature>
<evidence type="ECO:0000259" key="9">
    <source>
        <dbReference type="SMART" id="SM00014"/>
    </source>
</evidence>
<evidence type="ECO:0000256" key="7">
    <source>
        <dbReference type="SAM" id="MobiDB-lite"/>
    </source>
</evidence>
<name>A0ABT2FSH0_9CORY</name>
<dbReference type="PANTHER" id="PTHR14969:SF62">
    <property type="entry name" value="DECAPRENYLPHOSPHORYL-5-PHOSPHORIBOSE PHOSPHATASE RV3807C-RELATED"/>
    <property type="match status" value="1"/>
</dbReference>
<dbReference type="EMBL" id="JANWTC010000001">
    <property type="protein sequence ID" value="MCS5478061.1"/>
    <property type="molecule type" value="Genomic_DNA"/>
</dbReference>
<gene>
    <name evidence="10" type="ORF">NYP18_00135</name>
</gene>
<protein>
    <submittedName>
        <fullName evidence="10">Phosphatase PAP2 family protein</fullName>
    </submittedName>
</protein>
<keyword evidence="6 8" id="KW-0472">Membrane</keyword>
<feature type="transmembrane region" description="Helical" evidence="8">
    <location>
        <begin position="82"/>
        <end position="103"/>
    </location>
</feature>
<evidence type="ECO:0000256" key="2">
    <source>
        <dbReference type="ARBA" id="ARBA00022475"/>
    </source>
</evidence>
<accession>A0ABT2FSH0</accession>
<feature type="transmembrane region" description="Helical" evidence="8">
    <location>
        <begin position="12"/>
        <end position="30"/>
    </location>
</feature>
<organism evidence="10 11">
    <name type="scientific">Corynebacterium lemuris</name>
    <dbReference type="NCBI Taxonomy" id="1859292"/>
    <lineage>
        <taxon>Bacteria</taxon>
        <taxon>Bacillati</taxon>
        <taxon>Actinomycetota</taxon>
        <taxon>Actinomycetes</taxon>
        <taxon>Mycobacteriales</taxon>
        <taxon>Corynebacteriaceae</taxon>
        <taxon>Corynebacterium</taxon>
    </lineage>
</organism>
<keyword evidence="5 8" id="KW-1133">Transmembrane helix</keyword>
<feature type="domain" description="Phosphatidic acid phosphatase type 2/haloperoxidase" evidence="9">
    <location>
        <begin position="82"/>
        <end position="191"/>
    </location>
</feature>
<comment type="subcellular location">
    <subcellularLocation>
        <location evidence="1">Cell membrane</location>
        <topology evidence="1">Multi-pass membrane protein</topology>
    </subcellularLocation>
</comment>
<dbReference type="InterPro" id="IPR000326">
    <property type="entry name" value="PAP2/HPO"/>
</dbReference>
<proteinExistence type="predicted"/>
<evidence type="ECO:0000313" key="11">
    <source>
        <dbReference type="Proteomes" id="UP001205965"/>
    </source>
</evidence>
<comment type="caution">
    <text evidence="10">The sequence shown here is derived from an EMBL/GenBank/DDBJ whole genome shotgun (WGS) entry which is preliminary data.</text>
</comment>
<keyword evidence="3 8" id="KW-0812">Transmembrane</keyword>
<dbReference type="SUPFAM" id="SSF48317">
    <property type="entry name" value="Acid phosphatase/Vanadium-dependent haloperoxidase"/>
    <property type="match status" value="1"/>
</dbReference>
<feature type="compositionally biased region" description="Basic and acidic residues" evidence="7">
    <location>
        <begin position="204"/>
        <end position="222"/>
    </location>
</feature>
<keyword evidence="4" id="KW-0378">Hydrolase</keyword>
<evidence type="ECO:0000256" key="1">
    <source>
        <dbReference type="ARBA" id="ARBA00004651"/>
    </source>
</evidence>
<dbReference type="InterPro" id="IPR036938">
    <property type="entry name" value="PAP2/HPO_sf"/>
</dbReference>
<dbReference type="Proteomes" id="UP001205965">
    <property type="component" value="Unassembled WGS sequence"/>
</dbReference>
<dbReference type="RefSeq" id="WP_259426071.1">
    <property type="nucleotide sequence ID" value="NZ_JANWTC010000001.1"/>
</dbReference>
<dbReference type="Gene3D" id="1.20.144.10">
    <property type="entry name" value="Phosphatidic acid phosphatase type 2/haloperoxidase"/>
    <property type="match status" value="1"/>
</dbReference>
<reference evidence="10 11" key="1">
    <citation type="submission" date="2022-08" db="EMBL/GenBank/DDBJ databases">
        <title>YIM 101645 draft genome.</title>
        <authorList>
            <person name="Chen X."/>
        </authorList>
    </citation>
    <scope>NUCLEOTIDE SEQUENCE [LARGE SCALE GENOMIC DNA]</scope>
    <source>
        <strain evidence="10 11">YIM 101645</strain>
    </source>
</reference>
<dbReference type="SMART" id="SM00014">
    <property type="entry name" value="acidPPc"/>
    <property type="match status" value="1"/>
</dbReference>
<dbReference type="CDD" id="cd01610">
    <property type="entry name" value="PAP2_like"/>
    <property type="match status" value="1"/>
</dbReference>
<evidence type="ECO:0000313" key="10">
    <source>
        <dbReference type="EMBL" id="MCS5478061.1"/>
    </source>
</evidence>
<feature type="region of interest" description="Disordered" evidence="7">
    <location>
        <begin position="202"/>
        <end position="229"/>
    </location>
</feature>
<keyword evidence="2" id="KW-1003">Cell membrane</keyword>
<dbReference type="PANTHER" id="PTHR14969">
    <property type="entry name" value="SPHINGOSINE-1-PHOSPHATE PHOSPHOHYDROLASE"/>
    <property type="match status" value="1"/>
</dbReference>
<keyword evidence="11" id="KW-1185">Reference proteome</keyword>
<evidence type="ECO:0000256" key="5">
    <source>
        <dbReference type="ARBA" id="ARBA00022989"/>
    </source>
</evidence>
<sequence>MTYPPSQPIRSRMFLPPTGLLIAAVITFFFKKEIFLVISEIGVQFGGLVTFIASYGLLALAVTAGVLGAIGLVGDRAMLHRLVFGGAGVITAYLSSEIIKLLVREERPCRMIDTATAMICPNTGDWSWPSNHSVIAAAFATAIALAFPQLARFVYPVAAVIALSRVLAGVHYLHDVLSGLALGVIVVLVVIHLLRRFPGGSDSTRLRKPESDPHHPAGEAGKDSSTVPA</sequence>
<evidence type="ECO:0000256" key="6">
    <source>
        <dbReference type="ARBA" id="ARBA00023136"/>
    </source>
</evidence>
<evidence type="ECO:0000256" key="4">
    <source>
        <dbReference type="ARBA" id="ARBA00022801"/>
    </source>
</evidence>